<protein>
    <recommendedName>
        <fullName evidence="5">Lipoprotein</fullName>
    </recommendedName>
</protein>
<evidence type="ECO:0000256" key="2">
    <source>
        <dbReference type="SAM" id="SignalP"/>
    </source>
</evidence>
<dbReference type="PROSITE" id="PS51257">
    <property type="entry name" value="PROKAR_LIPOPROTEIN"/>
    <property type="match status" value="1"/>
</dbReference>
<dbReference type="RefSeq" id="WP_034376329.1">
    <property type="nucleotide sequence ID" value="NZ_AWOR01000110.1"/>
</dbReference>
<keyword evidence="2" id="KW-0732">Signal</keyword>
<dbReference type="AlphaFoldDB" id="A0A096EZT6"/>
<sequence>MSRNFVSTAAVALAVAALMAACDKTKAPSPTTAAAPVDAAAPASEPAKPAPLPEAKAQEPAATAQVEDAATNSMQEVRAPHVVKEGDKSLDSLKPLQGKYRWDGVDYVKDGVLAERLKTLMGHQYDTLLKNLQTLGPLEPSADLLYVMGNRQHQGGEEMAAVVIDPVRNGLRVWLLSEGRQTVFTDVDGADIPWPSAVQSMLRNIVTTH</sequence>
<feature type="chain" id="PRO_5001919349" description="Lipoprotein" evidence="2">
    <location>
        <begin position="21"/>
        <end position="209"/>
    </location>
</feature>
<dbReference type="EMBL" id="AWOR01000110">
    <property type="protein sequence ID" value="KGH23224.1"/>
    <property type="molecule type" value="Genomic_DNA"/>
</dbReference>
<feature type="region of interest" description="Disordered" evidence="1">
    <location>
        <begin position="26"/>
        <end position="68"/>
    </location>
</feature>
<accession>A0A096EZT6</accession>
<comment type="caution">
    <text evidence="3">The sequence shown here is derived from an EMBL/GenBank/DDBJ whole genome shotgun (WGS) entry which is preliminary data.</text>
</comment>
<proteinExistence type="predicted"/>
<evidence type="ECO:0008006" key="5">
    <source>
        <dbReference type="Google" id="ProtNLM"/>
    </source>
</evidence>
<feature type="compositionally biased region" description="Low complexity" evidence="1">
    <location>
        <begin position="26"/>
        <end position="62"/>
    </location>
</feature>
<dbReference type="Proteomes" id="UP000029553">
    <property type="component" value="Unassembled WGS sequence"/>
</dbReference>
<gene>
    <name evidence="3" type="ORF">P353_27655</name>
</gene>
<evidence type="ECO:0000313" key="3">
    <source>
        <dbReference type="EMBL" id="KGH23224.1"/>
    </source>
</evidence>
<name>A0A096EZT6_COMTE</name>
<organism evidence="3 4">
    <name type="scientific">Comamonas testosteroni</name>
    <name type="common">Pseudomonas testosteroni</name>
    <dbReference type="NCBI Taxonomy" id="285"/>
    <lineage>
        <taxon>Bacteria</taxon>
        <taxon>Pseudomonadati</taxon>
        <taxon>Pseudomonadota</taxon>
        <taxon>Betaproteobacteria</taxon>
        <taxon>Burkholderiales</taxon>
        <taxon>Comamonadaceae</taxon>
        <taxon>Comamonas</taxon>
    </lineage>
</organism>
<evidence type="ECO:0000313" key="4">
    <source>
        <dbReference type="Proteomes" id="UP000029553"/>
    </source>
</evidence>
<evidence type="ECO:0000256" key="1">
    <source>
        <dbReference type="SAM" id="MobiDB-lite"/>
    </source>
</evidence>
<feature type="signal peptide" evidence="2">
    <location>
        <begin position="1"/>
        <end position="20"/>
    </location>
</feature>
<reference evidence="3 4" key="1">
    <citation type="submission" date="2013-09" db="EMBL/GenBank/DDBJ databases">
        <title>High correlation between genotypes and phenotypes of environmental bacteria Comamonas testosteroni strains.</title>
        <authorList>
            <person name="Liu L."/>
            <person name="Zhu W."/>
            <person name="Xia X."/>
            <person name="Xu B."/>
            <person name="Luo M."/>
            <person name="Wang G."/>
        </authorList>
    </citation>
    <scope>NUCLEOTIDE SEQUENCE [LARGE SCALE GENOMIC DNA]</scope>
    <source>
        <strain evidence="3 4">JL40</strain>
    </source>
</reference>